<dbReference type="EMBL" id="JAQIZT010000019">
    <property type="protein sequence ID" value="KAJ6952688.1"/>
    <property type="molecule type" value="Genomic_DNA"/>
</dbReference>
<evidence type="ECO:0000313" key="2">
    <source>
        <dbReference type="EMBL" id="KAJ6952688.1"/>
    </source>
</evidence>
<reference evidence="2" key="1">
    <citation type="journal article" date="2023" name="Mol. Ecol. Resour.">
        <title>Chromosome-level genome assembly of a triploid poplar Populus alba 'Berolinensis'.</title>
        <authorList>
            <person name="Chen S."/>
            <person name="Yu Y."/>
            <person name="Wang X."/>
            <person name="Wang S."/>
            <person name="Zhang T."/>
            <person name="Zhou Y."/>
            <person name="He R."/>
            <person name="Meng N."/>
            <person name="Wang Y."/>
            <person name="Liu W."/>
            <person name="Liu Z."/>
            <person name="Liu J."/>
            <person name="Guo Q."/>
            <person name="Huang H."/>
            <person name="Sederoff R.R."/>
            <person name="Wang G."/>
            <person name="Qu G."/>
            <person name="Chen S."/>
        </authorList>
    </citation>
    <scope>NUCLEOTIDE SEQUENCE</scope>
    <source>
        <strain evidence="2">SC-2020</strain>
    </source>
</reference>
<organism evidence="2 3">
    <name type="scientific">Populus alba x Populus x berolinensis</name>
    <dbReference type="NCBI Taxonomy" id="444605"/>
    <lineage>
        <taxon>Eukaryota</taxon>
        <taxon>Viridiplantae</taxon>
        <taxon>Streptophyta</taxon>
        <taxon>Embryophyta</taxon>
        <taxon>Tracheophyta</taxon>
        <taxon>Spermatophyta</taxon>
        <taxon>Magnoliopsida</taxon>
        <taxon>eudicotyledons</taxon>
        <taxon>Gunneridae</taxon>
        <taxon>Pentapetalae</taxon>
        <taxon>rosids</taxon>
        <taxon>fabids</taxon>
        <taxon>Malpighiales</taxon>
        <taxon>Salicaceae</taxon>
        <taxon>Saliceae</taxon>
        <taxon>Populus</taxon>
    </lineage>
</organism>
<dbReference type="PROSITE" id="PS51375">
    <property type="entry name" value="PPR"/>
    <property type="match status" value="1"/>
</dbReference>
<dbReference type="InterPro" id="IPR002885">
    <property type="entry name" value="PPR_rpt"/>
</dbReference>
<evidence type="ECO:0000313" key="3">
    <source>
        <dbReference type="Proteomes" id="UP001164929"/>
    </source>
</evidence>
<comment type="caution">
    <text evidence="2">The sequence shown here is derived from an EMBL/GenBank/DDBJ whole genome shotgun (WGS) entry which is preliminary data.</text>
</comment>
<name>A0AAD6PQD6_9ROSI</name>
<keyword evidence="3" id="KW-1185">Reference proteome</keyword>
<dbReference type="AlphaFoldDB" id="A0AAD6PQD6"/>
<evidence type="ECO:0000256" key="1">
    <source>
        <dbReference type="PROSITE-ProRule" id="PRU00708"/>
    </source>
</evidence>
<gene>
    <name evidence="2" type="ORF">NC653_041736</name>
</gene>
<sequence length="136" mass="15505">MDEFTVEFGIGPWERESTYRILTDQSCRLARIQGFTLQNRCLKELCLNVFSFVVWDCSSKGTMSQVLCLTLLNHIQVTKSGWLLCSEGSYNVIVRGFLQHKNDIESVQLIREMSDKGFVADGETGNLILDLFVKVM</sequence>
<accession>A0AAD6PQD6</accession>
<proteinExistence type="predicted"/>
<protein>
    <recommendedName>
        <fullName evidence="4">Pentatricopeptide repeat-containing protein</fullName>
    </recommendedName>
</protein>
<feature type="repeat" description="PPR" evidence="1">
    <location>
        <begin position="86"/>
        <end position="120"/>
    </location>
</feature>
<dbReference type="Proteomes" id="UP001164929">
    <property type="component" value="Chromosome 19"/>
</dbReference>
<evidence type="ECO:0008006" key="4">
    <source>
        <dbReference type="Google" id="ProtNLM"/>
    </source>
</evidence>